<feature type="compositionally biased region" description="Polar residues" evidence="6">
    <location>
        <begin position="463"/>
        <end position="476"/>
    </location>
</feature>
<dbReference type="PANTHER" id="PTHR45992">
    <property type="entry name" value="EUKARYOTIC ELONGATION FACTOR 2 KINASE-RELATED"/>
    <property type="match status" value="1"/>
</dbReference>
<evidence type="ECO:0000259" key="7">
    <source>
        <dbReference type="PROSITE" id="PS51158"/>
    </source>
</evidence>
<evidence type="ECO:0000256" key="4">
    <source>
        <dbReference type="ARBA" id="ARBA00022777"/>
    </source>
</evidence>
<dbReference type="InterPro" id="IPR051852">
    <property type="entry name" value="Alpha-type_PK"/>
</dbReference>
<feature type="region of interest" description="Disordered" evidence="6">
    <location>
        <begin position="463"/>
        <end position="487"/>
    </location>
</feature>
<dbReference type="SMART" id="SM00811">
    <property type="entry name" value="Alpha_kinase"/>
    <property type="match status" value="1"/>
</dbReference>
<keyword evidence="2" id="KW-0808">Transferase</keyword>
<feature type="region of interest" description="Disordered" evidence="6">
    <location>
        <begin position="1"/>
        <end position="20"/>
    </location>
</feature>
<feature type="domain" description="Alpha-type protein kinase" evidence="7">
    <location>
        <begin position="129"/>
        <end position="339"/>
    </location>
</feature>
<keyword evidence="5" id="KW-0067">ATP-binding</keyword>
<accession>A0ABP0H4B2</accession>
<evidence type="ECO:0000256" key="1">
    <source>
        <dbReference type="ARBA" id="ARBA00022527"/>
    </source>
</evidence>
<dbReference type="Proteomes" id="UP001642483">
    <property type="component" value="Unassembled WGS sequence"/>
</dbReference>
<dbReference type="Pfam" id="PF08238">
    <property type="entry name" value="Sel1"/>
    <property type="match status" value="3"/>
</dbReference>
<dbReference type="SUPFAM" id="SSF81901">
    <property type="entry name" value="HCP-like"/>
    <property type="match status" value="1"/>
</dbReference>
<keyword evidence="9" id="KW-1185">Reference proteome</keyword>
<feature type="region of interest" description="Disordered" evidence="6">
    <location>
        <begin position="39"/>
        <end position="67"/>
    </location>
</feature>
<dbReference type="PROSITE" id="PS51158">
    <property type="entry name" value="ALPHA_KINASE"/>
    <property type="match status" value="1"/>
</dbReference>
<organism evidence="8 9">
    <name type="scientific">Clavelina lepadiformis</name>
    <name type="common">Light-bulb sea squirt</name>
    <name type="synonym">Ascidia lepadiformis</name>
    <dbReference type="NCBI Taxonomy" id="159417"/>
    <lineage>
        <taxon>Eukaryota</taxon>
        <taxon>Metazoa</taxon>
        <taxon>Chordata</taxon>
        <taxon>Tunicata</taxon>
        <taxon>Ascidiacea</taxon>
        <taxon>Aplousobranchia</taxon>
        <taxon>Clavelinidae</taxon>
        <taxon>Clavelina</taxon>
    </lineage>
</organism>
<dbReference type="CDD" id="cd16967">
    <property type="entry name" value="Alpha_kinase_eEF2K"/>
    <property type="match status" value="1"/>
</dbReference>
<name>A0ABP0H4B2_CLALP</name>
<dbReference type="Pfam" id="PF02816">
    <property type="entry name" value="Alpha_kinase"/>
    <property type="match status" value="1"/>
</dbReference>
<dbReference type="Gene3D" id="3.30.200.20">
    <property type="entry name" value="Phosphorylase Kinase, domain 1"/>
    <property type="match status" value="2"/>
</dbReference>
<evidence type="ECO:0000256" key="3">
    <source>
        <dbReference type="ARBA" id="ARBA00022741"/>
    </source>
</evidence>
<feature type="region of interest" description="Disordered" evidence="6">
    <location>
        <begin position="388"/>
        <end position="442"/>
    </location>
</feature>
<gene>
    <name evidence="8" type="ORF">CVLEPA_LOCUS31560</name>
</gene>
<dbReference type="Gene3D" id="3.20.200.10">
    <property type="entry name" value="MHCK/EF2 kinase"/>
    <property type="match status" value="1"/>
</dbReference>
<evidence type="ECO:0000256" key="5">
    <source>
        <dbReference type="ARBA" id="ARBA00022840"/>
    </source>
</evidence>
<keyword evidence="4" id="KW-0418">Kinase</keyword>
<dbReference type="EMBL" id="CAWYQH010000174">
    <property type="protein sequence ID" value="CAK8698086.1"/>
    <property type="molecule type" value="Genomic_DNA"/>
</dbReference>
<feature type="compositionally biased region" description="Basic and acidic residues" evidence="6">
    <location>
        <begin position="394"/>
        <end position="404"/>
    </location>
</feature>
<evidence type="ECO:0000256" key="6">
    <source>
        <dbReference type="SAM" id="MobiDB-lite"/>
    </source>
</evidence>
<dbReference type="InterPro" id="IPR004166">
    <property type="entry name" value="a-kinase_dom"/>
</dbReference>
<dbReference type="InterPro" id="IPR006597">
    <property type="entry name" value="Sel1-like"/>
</dbReference>
<dbReference type="PANTHER" id="PTHR45992:SF2">
    <property type="entry name" value="EUKARYOTIC ELONGATION FACTOR 2 KINASE"/>
    <property type="match status" value="1"/>
</dbReference>
<keyword evidence="3" id="KW-0547">Nucleotide-binding</keyword>
<dbReference type="InterPro" id="IPR011009">
    <property type="entry name" value="Kinase-like_dom_sf"/>
</dbReference>
<protein>
    <recommendedName>
        <fullName evidence="7">Alpha-type protein kinase domain-containing protein</fullName>
    </recommendedName>
</protein>
<dbReference type="InterPro" id="IPR047588">
    <property type="entry name" value="eEF2K_a_kinase_dom"/>
</dbReference>
<feature type="compositionally biased region" description="Acidic residues" evidence="6">
    <location>
        <begin position="39"/>
        <end position="49"/>
    </location>
</feature>
<sequence>MSVAVAAAPEPFSDSDDDDLDMFVDGKVLALFDDNDDLGIEDDLSENSSEDSSSNVPSEAKQSENSEIIEDNLRHIVFRSMSNQVRRIPDSGQRQKRMWKLSASHVRATQRDIWQEINALPTERAKRYRYSPRKGTWTEDEIQMKIEKEPFNKGAMRECFRAKKLSNFGHTHDWTTAINCVVKRYMESATRKTLFEDVRLQMDAKLWGEEYNKHQPPKKVDIMQMCVIEILDQEGTPLYHLENFIEGDYVKYNSNSGFVLDDDARCTPQAFSHFTFECSQHRLIVVDIQGVGDLWTDPQIHTYKGTEYGDGNLGTKGMGLFFFSHTCNKICQSLNLSPFDLSHHERSNCRRASVFARRGTLPTGLEEPLSPMIKNSADLFQILEESSSYLPPRSSEEQEEKGSEISEVESNGNHRRKLSRKLSSDVDDDASSGYGSVRRSRTISELSDHSEFREVIGMLNGNSNAHLLPSKQQSEASEGKPPSPTTPVFLNPMNSLNMMRRASCMVSEVSKLKKPCTKKVEIGKSILGKIHYAMAVYYDLGRFPYHEDSALFHLEIATECGSLEAILLMSQIYMGIPHDILPDILLENSEENATKGFELLELAADAGDRNSMLNIAKAYHTAFGLPKAKSKDFSKALQWYEKLICEVHKHDAEGGYDCVLTRLAPRHEILAFQAQIHFEGGHGVTKDPNRAGEIYSEAAEAATAAMKGRLANKYFALAEEAWAEMEEE</sequence>
<evidence type="ECO:0000256" key="2">
    <source>
        <dbReference type="ARBA" id="ARBA00022679"/>
    </source>
</evidence>
<proteinExistence type="predicted"/>
<keyword evidence="1" id="KW-0723">Serine/threonine-protein kinase</keyword>
<evidence type="ECO:0000313" key="8">
    <source>
        <dbReference type="EMBL" id="CAK8698086.1"/>
    </source>
</evidence>
<dbReference type="InterPro" id="IPR011990">
    <property type="entry name" value="TPR-like_helical_dom_sf"/>
</dbReference>
<reference evidence="8 9" key="1">
    <citation type="submission" date="2024-02" db="EMBL/GenBank/DDBJ databases">
        <authorList>
            <person name="Daric V."/>
            <person name="Darras S."/>
        </authorList>
    </citation>
    <scope>NUCLEOTIDE SEQUENCE [LARGE SCALE GENOMIC DNA]</scope>
</reference>
<dbReference type="Gene3D" id="1.25.40.10">
    <property type="entry name" value="Tetratricopeptide repeat domain"/>
    <property type="match status" value="1"/>
</dbReference>
<dbReference type="SUPFAM" id="SSF56112">
    <property type="entry name" value="Protein kinase-like (PK-like)"/>
    <property type="match status" value="1"/>
</dbReference>
<comment type="caution">
    <text evidence="8">The sequence shown here is derived from an EMBL/GenBank/DDBJ whole genome shotgun (WGS) entry which is preliminary data.</text>
</comment>
<evidence type="ECO:0000313" key="9">
    <source>
        <dbReference type="Proteomes" id="UP001642483"/>
    </source>
</evidence>